<evidence type="ECO:0000313" key="2">
    <source>
        <dbReference type="EMBL" id="KIY67485.1"/>
    </source>
</evidence>
<organism evidence="2 3">
    <name type="scientific">Cylindrobasidium torrendii FP15055 ss-10</name>
    <dbReference type="NCBI Taxonomy" id="1314674"/>
    <lineage>
        <taxon>Eukaryota</taxon>
        <taxon>Fungi</taxon>
        <taxon>Dikarya</taxon>
        <taxon>Basidiomycota</taxon>
        <taxon>Agaricomycotina</taxon>
        <taxon>Agaricomycetes</taxon>
        <taxon>Agaricomycetidae</taxon>
        <taxon>Agaricales</taxon>
        <taxon>Marasmiineae</taxon>
        <taxon>Physalacriaceae</taxon>
        <taxon>Cylindrobasidium</taxon>
    </lineage>
</organism>
<evidence type="ECO:0000259" key="1">
    <source>
        <dbReference type="Pfam" id="PF11563"/>
    </source>
</evidence>
<dbReference type="GO" id="GO:0020037">
    <property type="term" value="F:heme binding"/>
    <property type="evidence" value="ECO:0007669"/>
    <property type="project" value="InterPro"/>
</dbReference>
<proteinExistence type="predicted"/>
<name>A0A0D7BB63_9AGAR</name>
<keyword evidence="3" id="KW-1185">Reference proteome</keyword>
<accession>A0A0D7BB63</accession>
<dbReference type="AlphaFoldDB" id="A0A0D7BB63"/>
<dbReference type="InterPro" id="IPR044398">
    <property type="entry name" value="Globin-sensor_dom"/>
</dbReference>
<dbReference type="EMBL" id="KN880525">
    <property type="protein sequence ID" value="KIY67485.1"/>
    <property type="molecule type" value="Genomic_DNA"/>
</dbReference>
<gene>
    <name evidence="2" type="ORF">CYLTODRAFT_353119</name>
</gene>
<dbReference type="InterPro" id="IPR012292">
    <property type="entry name" value="Globin/Proto"/>
</dbReference>
<dbReference type="GO" id="GO:0019825">
    <property type="term" value="F:oxygen binding"/>
    <property type="evidence" value="ECO:0007669"/>
    <property type="project" value="InterPro"/>
</dbReference>
<dbReference type="PANTHER" id="PTHR42071">
    <property type="entry name" value="PROTOGLOBIN DOMAIN-CONTAINING PROTEIN"/>
    <property type="match status" value="1"/>
</dbReference>
<dbReference type="Proteomes" id="UP000054007">
    <property type="component" value="Unassembled WGS sequence"/>
</dbReference>
<dbReference type="Gene3D" id="1.10.490.10">
    <property type="entry name" value="Globins"/>
    <property type="match status" value="1"/>
</dbReference>
<dbReference type="OrthoDB" id="10027058at2759"/>
<dbReference type="PANTHER" id="PTHR42071:SF1">
    <property type="entry name" value="GLOBIN-SENSOR DOMAIN-CONTAINING PROTEIN"/>
    <property type="match status" value="1"/>
</dbReference>
<protein>
    <recommendedName>
        <fullName evidence="1">Globin-sensor domain-containing protein</fullName>
    </recommendedName>
</protein>
<feature type="domain" description="Globin-sensor" evidence="1">
    <location>
        <begin position="19"/>
        <end position="206"/>
    </location>
</feature>
<sequence>MAAPSTQEIDPEELRTSIETRMAYLTDFLGFRRRDQEVLTKVSPLIYESIPDLVDKLYSKLFEFDITKQVFLYRNEGFDGPLPSKVDDLTLESPQLVYRKIFMKTWARRVLTADYMNVKTFQYLDKVGLMHTGAKSFKHRLHISPLHVPYRDCALTLGWVLTVLQTAVLEIPADKLDMSVKMEAIAAINKVIWMQNDLFARHYIAES</sequence>
<dbReference type="Pfam" id="PF11563">
    <property type="entry name" value="Protoglobin"/>
    <property type="match status" value="1"/>
</dbReference>
<evidence type="ECO:0000313" key="3">
    <source>
        <dbReference type="Proteomes" id="UP000054007"/>
    </source>
</evidence>
<reference evidence="2 3" key="1">
    <citation type="journal article" date="2015" name="Fungal Genet. Biol.">
        <title>Evolution of novel wood decay mechanisms in Agaricales revealed by the genome sequences of Fistulina hepatica and Cylindrobasidium torrendii.</title>
        <authorList>
            <person name="Floudas D."/>
            <person name="Held B.W."/>
            <person name="Riley R."/>
            <person name="Nagy L.G."/>
            <person name="Koehler G."/>
            <person name="Ransdell A.S."/>
            <person name="Younus H."/>
            <person name="Chow J."/>
            <person name="Chiniquy J."/>
            <person name="Lipzen A."/>
            <person name="Tritt A."/>
            <person name="Sun H."/>
            <person name="Haridas S."/>
            <person name="LaButti K."/>
            <person name="Ohm R.A."/>
            <person name="Kues U."/>
            <person name="Blanchette R.A."/>
            <person name="Grigoriev I.V."/>
            <person name="Minto R.E."/>
            <person name="Hibbett D.S."/>
        </authorList>
    </citation>
    <scope>NUCLEOTIDE SEQUENCE [LARGE SCALE GENOMIC DNA]</scope>
    <source>
        <strain evidence="2 3">FP15055 ss-10</strain>
    </source>
</reference>